<evidence type="ECO:0000256" key="1">
    <source>
        <dbReference type="SAM" id="SignalP"/>
    </source>
</evidence>
<dbReference type="AlphaFoldDB" id="A0A2N9VW03"/>
<protein>
    <recommendedName>
        <fullName evidence="4">UrcA family protein</fullName>
    </recommendedName>
</protein>
<evidence type="ECO:0000313" key="3">
    <source>
        <dbReference type="Proteomes" id="UP000232163"/>
    </source>
</evidence>
<keyword evidence="3" id="KW-1185">Reference proteome</keyword>
<reference evidence="3" key="1">
    <citation type="journal article" date="2017" name="Int J Environ Stud">
        <title>Does the Miocene-Pliocene relict legume Oxytropis triphylla form nitrogen-fixing nodules with a combination of bacterial strains?</title>
        <authorList>
            <person name="Safronova V."/>
            <person name="Belimov A."/>
            <person name="Sazanova A."/>
            <person name="Kuznetsova I."/>
            <person name="Popova J."/>
            <person name="Andronov E."/>
            <person name="Verkhozina A."/>
            <person name="Tikhonovich I."/>
        </authorList>
    </citation>
    <scope>NUCLEOTIDE SEQUENCE [LARGE SCALE GENOMIC DNA]</scope>
    <source>
        <strain evidence="3">Tri-38</strain>
    </source>
</reference>
<proteinExistence type="predicted"/>
<keyword evidence="1" id="KW-0732">Signal</keyword>
<accession>A0A2N9VW03</accession>
<dbReference type="RefSeq" id="WP_099998729.1">
    <property type="nucleotide sequence ID" value="NZ_CP017940.1"/>
</dbReference>
<dbReference type="EMBL" id="MZMT01000037">
    <property type="protein sequence ID" value="PIO43671.1"/>
    <property type="molecule type" value="Genomic_DNA"/>
</dbReference>
<evidence type="ECO:0008006" key="4">
    <source>
        <dbReference type="Google" id="ProtNLM"/>
    </source>
</evidence>
<comment type="caution">
    <text evidence="2">The sequence shown here is derived from an EMBL/GenBank/DDBJ whole genome shotgun (WGS) entry which is preliminary data.</text>
</comment>
<sequence>MIKQIKVAVISVLSIGMALPAFSQNFRNGQVPEGYVSVQSSFSIVVPLDDPANYEKQQAMAVKSFYQLVASNCPMLLETIADACQITGMNSNSNMNTRDQRGTQLMVQGQVTMAVKLKSSIGSPKSPQ</sequence>
<organism evidence="2 3">
    <name type="scientific">Phyllobacterium zundukense</name>
    <dbReference type="NCBI Taxonomy" id="1867719"/>
    <lineage>
        <taxon>Bacteria</taxon>
        <taxon>Pseudomonadati</taxon>
        <taxon>Pseudomonadota</taxon>
        <taxon>Alphaproteobacteria</taxon>
        <taxon>Hyphomicrobiales</taxon>
        <taxon>Phyllobacteriaceae</taxon>
        <taxon>Phyllobacterium</taxon>
    </lineage>
</organism>
<dbReference type="Proteomes" id="UP000232163">
    <property type="component" value="Unassembled WGS sequence"/>
</dbReference>
<name>A0A2N9VW03_9HYPH</name>
<feature type="chain" id="PRO_5014983891" description="UrcA family protein" evidence="1">
    <location>
        <begin position="24"/>
        <end position="128"/>
    </location>
</feature>
<gene>
    <name evidence="2" type="ORF">B5P45_17365</name>
</gene>
<evidence type="ECO:0000313" key="2">
    <source>
        <dbReference type="EMBL" id="PIO43671.1"/>
    </source>
</evidence>
<feature type="signal peptide" evidence="1">
    <location>
        <begin position="1"/>
        <end position="23"/>
    </location>
</feature>
<dbReference type="OrthoDB" id="8401393at2"/>
<dbReference type="KEGG" id="pht:BLM14_06980"/>